<evidence type="ECO:0000313" key="2">
    <source>
        <dbReference type="Proteomes" id="UP000806528"/>
    </source>
</evidence>
<dbReference type="Gene3D" id="2.50.20.10">
    <property type="entry name" value="Lipoprotein localisation LolA/LolB/LppX"/>
    <property type="match status" value="1"/>
</dbReference>
<protein>
    <submittedName>
        <fullName evidence="1">Transcriptional regulator</fullName>
    </submittedName>
</protein>
<dbReference type="EMBL" id="JADBGI010000008">
    <property type="protein sequence ID" value="MBE2999307.1"/>
    <property type="molecule type" value="Genomic_DNA"/>
</dbReference>
<gene>
    <name evidence="1" type="ORF">IDM40_11400</name>
</gene>
<sequence>MSTEDPSSGARRPAVAVLFVLTGLCALLLTSAVHPRAHEVPAGGDDDGMPVLRAAAEAEGETPYAAVRQVTGPDGRPYGLRVVNRPDEGLVLAPVGSEDEPFVVEASQALESLDDRLLQMLRDTYRVADAGHTDLGGRPARLVEAERADGTVAGRFWVDGDSGLLVARTIYDQAGDPALSSNLTQLELGEGEWPDRAETGEPWGEALDAQERGDLRSEGWKVDEHLTWNLRLVDARATEHEGHKVVHAVYSDGLSQISLFVQRGKLGPGHASSPSGGYVGTEEGGTGISPEHDTIFGGDVGQYQSMWQADGFVFTVLADAPAGLAGSAVTALPSPEGSGFWARVERGLSRLGPL</sequence>
<accession>A0ABR9P640</accession>
<keyword evidence="2" id="KW-1185">Reference proteome</keyword>
<reference evidence="1 2" key="1">
    <citation type="submission" date="2020-09" db="EMBL/GenBank/DDBJ databases">
        <title>Diversity and distribution of actinomycetes associated with coral in the coast of Hainan.</title>
        <authorList>
            <person name="Li F."/>
        </authorList>
    </citation>
    <scope>NUCLEOTIDE SEQUENCE [LARGE SCALE GENOMIC DNA]</scope>
    <source>
        <strain evidence="1 2">HNM0947</strain>
    </source>
</reference>
<proteinExistence type="predicted"/>
<organism evidence="1 2">
    <name type="scientific">Nocardiopsis coralli</name>
    <dbReference type="NCBI Taxonomy" id="2772213"/>
    <lineage>
        <taxon>Bacteria</taxon>
        <taxon>Bacillati</taxon>
        <taxon>Actinomycetota</taxon>
        <taxon>Actinomycetes</taxon>
        <taxon>Streptosporangiales</taxon>
        <taxon>Nocardiopsidaceae</taxon>
        <taxon>Nocardiopsis</taxon>
    </lineage>
</organism>
<evidence type="ECO:0000313" key="1">
    <source>
        <dbReference type="EMBL" id="MBE2999307.1"/>
    </source>
</evidence>
<dbReference type="Proteomes" id="UP000806528">
    <property type="component" value="Unassembled WGS sequence"/>
</dbReference>
<comment type="caution">
    <text evidence="1">The sequence shown here is derived from an EMBL/GenBank/DDBJ whole genome shotgun (WGS) entry which is preliminary data.</text>
</comment>
<dbReference type="RefSeq" id="WP_193121929.1">
    <property type="nucleotide sequence ID" value="NZ_JADBGI010000008.1"/>
</dbReference>
<name>A0ABR9P640_9ACTN</name>